<reference evidence="2 3" key="1">
    <citation type="journal article" date="2013" name="Nat. Commun.">
        <title>Genome sequence and functional genomic analysis of the oil-degrading bacterium Oleispira antarctica.</title>
        <authorList>
            <person name="Kube M."/>
            <person name="Chernikova T.N."/>
            <person name="Al-Ramahi Y."/>
            <person name="Beloqui A."/>
            <person name="Lopez-Cortez N."/>
            <person name="Guazzaroni M.E."/>
            <person name="Heipieper H.J."/>
            <person name="Klages S."/>
            <person name="Kotsyurbenko O.R."/>
            <person name="Langer I."/>
            <person name="Nechitaylo T.Y."/>
            <person name="Lunsdorf H."/>
            <person name="Fernandez M."/>
            <person name="Juarez S."/>
            <person name="Ciordia S."/>
            <person name="Singer A."/>
            <person name="Kagan O."/>
            <person name="Egorova O."/>
            <person name="Petit P.A."/>
            <person name="Stogios P."/>
            <person name="Kim Y."/>
            <person name="Tchigvintsev A."/>
            <person name="Flick R."/>
            <person name="Denaro R."/>
            <person name="Genovese M."/>
            <person name="Albar J.P."/>
            <person name="Reva O.N."/>
            <person name="Martinez-Gomariz M."/>
            <person name="Tran H."/>
            <person name="Ferrer M."/>
            <person name="Savchenko A."/>
            <person name="Yakunin A.F."/>
            <person name="Yakimov M.M."/>
            <person name="Golyshina O.V."/>
            <person name="Reinhardt R."/>
            <person name="Golyshin P.N."/>
        </authorList>
    </citation>
    <scope>NUCLEOTIDE SEQUENCE [LARGE SCALE GENOMIC DNA]</scope>
</reference>
<dbReference type="EMBL" id="FO203512">
    <property type="protein sequence ID" value="CCK75298.1"/>
    <property type="molecule type" value="Genomic_DNA"/>
</dbReference>
<evidence type="ECO:0000313" key="2">
    <source>
        <dbReference type="EMBL" id="CCK75298.1"/>
    </source>
</evidence>
<protein>
    <submittedName>
        <fullName evidence="2">Uncharacterized protein</fullName>
    </submittedName>
</protein>
<dbReference type="AlphaFoldDB" id="R4YPW0"/>
<keyword evidence="3" id="KW-1185">Reference proteome</keyword>
<feature type="region of interest" description="Disordered" evidence="1">
    <location>
        <begin position="365"/>
        <end position="384"/>
    </location>
</feature>
<proteinExistence type="predicted"/>
<sequence length="554" mass="62974">MAHTERACFMDISKFSSSPLTLLAQQSNEMRPVISDERSLVKIEKGEKLTLSQPLPYLPSSPPNSSLSELYKPQPTFIQHSISNTLQSSDQTQKFTNQLNDENSDNRFKGLGTRFNELLNKPTESYHQELRQYHYQSQNSSAGNVDFSEFIVSSKTRTQAFDLELKTKSGATIQFSIESFSGRGKNPDTLMYEFEDFSVYAVGQHASFRSTEISFDVQGDLTKEEIKQLQQFSENLEAFSTTLFNNGVPSLKTLDLASFDVISELNLNSMGGTSKPLLLEYKNNDEERFIEVNYDGNKAQIQLTKLGQMVYSEQNKEQVIQHYLDILKDSAEKAQADDIQAQLMQDVFSAGFNINEDELERAKEIEQDRTNELTSQDASDAEKSKDALLPIPDFSFHFVSHKERFNIAQKPEEYSGFTLELSVNTRQQTEGPVTATKQQQNFKLEGAYYKSLGHLEKPDFLTQTYRHNTFNYDVSNTVTTSTGNQQLLSATLEQNNENSESSKAYSKGVLIDDKHEEEEPIAKLADFTERLRLEAELTQQQILEDVLIDPFADR</sequence>
<gene>
    <name evidence="2" type="ORF">OLEAN_C11220</name>
</gene>
<name>R4YPW0_OLEAN</name>
<accession>R4YPW0</accession>
<dbReference type="Proteomes" id="UP000032749">
    <property type="component" value="Chromosome"/>
</dbReference>
<dbReference type="KEGG" id="oai:OLEAN_C11220"/>
<evidence type="ECO:0000313" key="3">
    <source>
        <dbReference type="Proteomes" id="UP000032749"/>
    </source>
</evidence>
<organism evidence="2 3">
    <name type="scientific">Oleispira antarctica RB-8</name>
    <dbReference type="NCBI Taxonomy" id="698738"/>
    <lineage>
        <taxon>Bacteria</taxon>
        <taxon>Pseudomonadati</taxon>
        <taxon>Pseudomonadota</taxon>
        <taxon>Gammaproteobacteria</taxon>
        <taxon>Oceanospirillales</taxon>
        <taxon>Oceanospirillaceae</taxon>
        <taxon>Oleispira</taxon>
    </lineage>
</organism>
<evidence type="ECO:0000256" key="1">
    <source>
        <dbReference type="SAM" id="MobiDB-lite"/>
    </source>
</evidence>
<dbReference type="STRING" id="698738.OLEAN_C11220"/>
<dbReference type="HOGENOM" id="CLU_491616_0_0_6"/>